<reference evidence="1" key="2">
    <citation type="submission" date="2025-08" db="UniProtKB">
        <authorList>
            <consortium name="Ensembl"/>
        </authorList>
    </citation>
    <scope>IDENTIFICATION</scope>
</reference>
<reference evidence="1 2" key="1">
    <citation type="submission" date="2019-04" db="EMBL/GenBank/DDBJ databases">
        <authorList>
            <consortium name="Wellcome Sanger Institute Data Sharing"/>
        </authorList>
    </citation>
    <scope>NUCLEOTIDE SEQUENCE [LARGE SCALE GENOMIC DNA]</scope>
</reference>
<evidence type="ECO:0000313" key="1">
    <source>
        <dbReference type="Ensembl" id="ENSSFOP00015035593.2"/>
    </source>
</evidence>
<dbReference type="Proteomes" id="UP000694397">
    <property type="component" value="Chromosome 1"/>
</dbReference>
<protein>
    <submittedName>
        <fullName evidence="1">Uncharacterized protein</fullName>
    </submittedName>
</protein>
<proteinExistence type="predicted"/>
<accession>A0A8C9SGT2</accession>
<organism evidence="1 2">
    <name type="scientific">Scleropages formosus</name>
    <name type="common">Asian bonytongue</name>
    <name type="synonym">Osteoglossum formosum</name>
    <dbReference type="NCBI Taxonomy" id="113540"/>
    <lineage>
        <taxon>Eukaryota</taxon>
        <taxon>Metazoa</taxon>
        <taxon>Chordata</taxon>
        <taxon>Craniata</taxon>
        <taxon>Vertebrata</taxon>
        <taxon>Euteleostomi</taxon>
        <taxon>Actinopterygii</taxon>
        <taxon>Neopterygii</taxon>
        <taxon>Teleostei</taxon>
        <taxon>Osteoglossocephala</taxon>
        <taxon>Osteoglossomorpha</taxon>
        <taxon>Osteoglossiformes</taxon>
        <taxon>Osteoglossidae</taxon>
        <taxon>Scleropages</taxon>
    </lineage>
</organism>
<dbReference type="Ensembl" id="ENSSFOT00015035981.2">
    <property type="protein sequence ID" value="ENSSFOP00015035593.2"/>
    <property type="gene ID" value="ENSSFOG00015022676.2"/>
</dbReference>
<sequence length="94" mass="10557">MLPDMSLVDVLYGEPTAQHLDKHLHRAEVEEGVSDWMEDHVALQVRHVPVSLGLGCCHDAADLVRHPACKEGWRRGERGIAEKKGKGNMNNFNF</sequence>
<evidence type="ECO:0000313" key="2">
    <source>
        <dbReference type="Proteomes" id="UP000694397"/>
    </source>
</evidence>
<name>A0A8C9SGT2_SCLFO</name>
<dbReference type="AlphaFoldDB" id="A0A8C9SGT2"/>
<reference evidence="1" key="3">
    <citation type="submission" date="2025-09" db="UniProtKB">
        <authorList>
            <consortium name="Ensembl"/>
        </authorList>
    </citation>
    <scope>IDENTIFICATION</scope>
</reference>
<keyword evidence="2" id="KW-1185">Reference proteome</keyword>